<dbReference type="InterPro" id="IPR050855">
    <property type="entry name" value="NDM-1-like"/>
</dbReference>
<gene>
    <name evidence="3" type="ORF">SAMN05878503_102204</name>
</gene>
<dbReference type="PANTHER" id="PTHR42951:SF4">
    <property type="entry name" value="ACYL-COENZYME A THIOESTERASE MBLAC2"/>
    <property type="match status" value="1"/>
</dbReference>
<reference evidence="4" key="1">
    <citation type="submission" date="2017-08" db="EMBL/GenBank/DDBJ databases">
        <authorList>
            <person name="Varghese N."/>
            <person name="Submissions S."/>
        </authorList>
    </citation>
    <scope>NUCLEOTIDE SEQUENCE [LARGE SCALE GENOMIC DNA]</scope>
    <source>
        <strain evidence="4">JA234</strain>
    </source>
</reference>
<comment type="similarity">
    <text evidence="1">Belongs to the metallo-beta-lactamase superfamily. Class-B beta-lactamase family.</text>
</comment>
<dbReference type="SMART" id="SM00849">
    <property type="entry name" value="Lactamase_B"/>
    <property type="match status" value="1"/>
</dbReference>
<keyword evidence="4" id="KW-1185">Reference proteome</keyword>
<dbReference type="InterPro" id="IPR001279">
    <property type="entry name" value="Metallo-B-lactamas"/>
</dbReference>
<dbReference type="GO" id="GO:0016787">
    <property type="term" value="F:hydrolase activity"/>
    <property type="evidence" value="ECO:0007669"/>
    <property type="project" value="UniProtKB-KW"/>
</dbReference>
<dbReference type="AlphaFoldDB" id="A0A285CNG4"/>
<dbReference type="InterPro" id="IPR036866">
    <property type="entry name" value="RibonucZ/Hydroxyglut_hydro"/>
</dbReference>
<dbReference type="InterPro" id="IPR048933">
    <property type="entry name" value="B_lactamase-like_C"/>
</dbReference>
<evidence type="ECO:0000256" key="1">
    <source>
        <dbReference type="ARBA" id="ARBA00005250"/>
    </source>
</evidence>
<dbReference type="EMBL" id="OAOQ01000002">
    <property type="protein sequence ID" value="SNX68598.1"/>
    <property type="molecule type" value="Genomic_DNA"/>
</dbReference>
<dbReference type="SUPFAM" id="SSF56281">
    <property type="entry name" value="Metallo-hydrolase/oxidoreductase"/>
    <property type="match status" value="1"/>
</dbReference>
<name>A0A285CNG4_9RHOB</name>
<dbReference type="RefSeq" id="WP_097029234.1">
    <property type="nucleotide sequence ID" value="NZ_OAOQ01000002.1"/>
</dbReference>
<sequence length="344" mass="37910">MTAPIRTPFEIPPPEGAAVPLAEGVLWLRLPLPMQLDHVNVFALDDGDGWTLVDTGFDSRRGRAIWQGLMAGPLQGRPIRRVIVTHYHPDHVGLAGWFQSMGAELVTTRTSWLYARMLVLDVQPLPTAETLAFWRGAGMPADMLAQRATERPFNFSDMVAPLPLGFTRIVEGDVLTAGGRRWIVRVGHGHAPEHATLWSLDDALVLGGDQLLPGISANIGVYASEPEADPLAEWLASCRAFQAHARDDLLILPGHKLPFTGLPLRLRQMIDNHEGALDRLRAHLGEPRTAVQCFLPLFGRELQGQAYGMGLVEAVAHLNHLWLRGDIARERGPGGEWLWRGRPG</sequence>
<evidence type="ECO:0000313" key="4">
    <source>
        <dbReference type="Proteomes" id="UP000219467"/>
    </source>
</evidence>
<dbReference type="Proteomes" id="UP000219467">
    <property type="component" value="Unassembled WGS sequence"/>
</dbReference>
<feature type="domain" description="Metallo-beta-lactamase" evidence="2">
    <location>
        <begin position="38"/>
        <end position="255"/>
    </location>
</feature>
<dbReference type="PANTHER" id="PTHR42951">
    <property type="entry name" value="METALLO-BETA-LACTAMASE DOMAIN-CONTAINING"/>
    <property type="match status" value="1"/>
</dbReference>
<accession>A0A285CNG4</accession>
<protein>
    <submittedName>
        <fullName evidence="3">Glyoxylase-like metal-dependent hydrolase (Beta-lactamase superfamily II)</fullName>
    </submittedName>
</protein>
<dbReference type="InterPro" id="IPR036388">
    <property type="entry name" value="WH-like_DNA-bd_sf"/>
</dbReference>
<dbReference type="OrthoDB" id="2971563at2"/>
<dbReference type="GO" id="GO:0017001">
    <property type="term" value="P:antibiotic catabolic process"/>
    <property type="evidence" value="ECO:0007669"/>
    <property type="project" value="UniProtKB-ARBA"/>
</dbReference>
<evidence type="ECO:0000259" key="2">
    <source>
        <dbReference type="SMART" id="SM00849"/>
    </source>
</evidence>
<evidence type="ECO:0000313" key="3">
    <source>
        <dbReference type="EMBL" id="SNX68598.1"/>
    </source>
</evidence>
<proteinExistence type="inferred from homology"/>
<dbReference type="Pfam" id="PF21221">
    <property type="entry name" value="B_lactamase-like_C"/>
    <property type="match status" value="1"/>
</dbReference>
<keyword evidence="3" id="KW-0378">Hydrolase</keyword>
<organism evidence="3 4">
    <name type="scientific">Cereibacter ovatus</name>
    <dbReference type="NCBI Taxonomy" id="439529"/>
    <lineage>
        <taxon>Bacteria</taxon>
        <taxon>Pseudomonadati</taxon>
        <taxon>Pseudomonadota</taxon>
        <taxon>Alphaproteobacteria</taxon>
        <taxon>Rhodobacterales</taxon>
        <taxon>Paracoccaceae</taxon>
        <taxon>Cereibacter</taxon>
    </lineage>
</organism>
<dbReference type="Gene3D" id="1.10.10.10">
    <property type="entry name" value="Winged helix-like DNA-binding domain superfamily/Winged helix DNA-binding domain"/>
    <property type="match status" value="1"/>
</dbReference>
<dbReference type="Pfam" id="PF00753">
    <property type="entry name" value="Lactamase_B"/>
    <property type="match status" value="1"/>
</dbReference>
<dbReference type="Gene3D" id="3.60.15.10">
    <property type="entry name" value="Ribonuclease Z/Hydroxyacylglutathione hydrolase-like"/>
    <property type="match status" value="1"/>
</dbReference>